<dbReference type="PANTHER" id="PTHR41287">
    <property type="match status" value="1"/>
</dbReference>
<dbReference type="InterPro" id="IPR005021">
    <property type="entry name" value="Terminase_largesu-like"/>
</dbReference>
<dbReference type="Pfam" id="PF20441">
    <property type="entry name" value="TerL_nuclease"/>
    <property type="match status" value="1"/>
</dbReference>
<dbReference type="PANTHER" id="PTHR41287:SF1">
    <property type="entry name" value="PROTEIN YMFN"/>
    <property type="match status" value="1"/>
</dbReference>
<dbReference type="InterPro" id="IPR046462">
    <property type="entry name" value="TerL_nuclease"/>
</dbReference>
<reference evidence="2" key="1">
    <citation type="submission" date="2017-10" db="EMBL/GenBank/DDBJ databases">
        <title>Chryseobacterium sp. B5 is a hydrocarbonoclastic and plant growth promoting bacterium.</title>
        <authorList>
            <person name="Thijs S."/>
            <person name="Gkorezis P."/>
            <person name="Van Hamme J."/>
        </authorList>
    </citation>
    <scope>NUCLEOTIDE SEQUENCE</scope>
    <source>
        <strain evidence="2">B5</strain>
    </source>
</reference>
<dbReference type="InterPro" id="IPR027417">
    <property type="entry name" value="P-loop_NTPase"/>
</dbReference>
<name>A0A2G7T8L6_9FLAO</name>
<dbReference type="Gene3D" id="3.40.50.300">
    <property type="entry name" value="P-loop containing nucleotide triphosphate hydrolases"/>
    <property type="match status" value="1"/>
</dbReference>
<accession>A0A2G7T8L6</accession>
<dbReference type="AlphaFoldDB" id="A0A2G7T8L6"/>
<gene>
    <name evidence="2" type="ORF">CTI11_08780</name>
</gene>
<dbReference type="GO" id="GO:0004519">
    <property type="term" value="F:endonuclease activity"/>
    <property type="evidence" value="ECO:0007669"/>
    <property type="project" value="InterPro"/>
</dbReference>
<evidence type="ECO:0000313" key="2">
    <source>
        <dbReference type="EMBL" id="PII36230.1"/>
    </source>
</evidence>
<organism evidence="2">
    <name type="scientific">Chryseobacterium sp. B5</name>
    <dbReference type="NCBI Taxonomy" id="2050562"/>
    <lineage>
        <taxon>Bacteria</taxon>
        <taxon>Pseudomonadati</taxon>
        <taxon>Bacteroidota</taxon>
        <taxon>Flavobacteriia</taxon>
        <taxon>Flavobacteriales</taxon>
        <taxon>Weeksellaceae</taxon>
        <taxon>Chryseobacterium group</taxon>
        <taxon>Chryseobacterium</taxon>
    </lineage>
</organism>
<feature type="domain" description="Terminase large subunit-like endonuclease" evidence="1">
    <location>
        <begin position="283"/>
        <end position="549"/>
    </location>
</feature>
<dbReference type="EMBL" id="PEKC01000023">
    <property type="protein sequence ID" value="PII36230.1"/>
    <property type="molecule type" value="Genomic_DNA"/>
</dbReference>
<comment type="caution">
    <text evidence="2">The sequence shown here is derived from an EMBL/GenBank/DDBJ whole genome shotgun (WGS) entry which is preliminary data.</text>
</comment>
<proteinExistence type="predicted"/>
<evidence type="ECO:0000259" key="1">
    <source>
        <dbReference type="Pfam" id="PF20441"/>
    </source>
</evidence>
<sequence length="569" mass="62642">MPEWTTACPDWAERLRDGRSIIPPPIFPAEAEANLIVMRDLRIVDAPGSPRMEDSCGQWLFDLAASIFGAYDASTGRRLIKEWFVMLPKKNFKSGFAASVMLTLLIRNWRKSAEFTILAPTKEVADNSFSPAKDMVQFLEEDEDGEPYSELSDLIHVQDSQRILTHKSKGAKLKVIAADTNTAAGKKSVVLLVEELWLFGKNPKAKDLFREAAGGLASRPEGFTLYITTQSDEPPAGVFKEKLEYARKVRDGEIIDPQFVPVLYEHPPEMVKSGDCLLLENMPMVNPNYGRSVDEEFLTREHRKAEAEGKDSLKGFLAKHANVEVGLNLRSDRWTGADFWEAAAIPVFSLEELLDRSEVVEVGIDGGGLDDLLGLAVVGREIDTGRWLSWARGWIHPIALERRKSEESKYRDFIKAGDLVLVDRVGQDVEEVVQIVEQIVDTGLLDKVGVDRLGLGAIYDALVGTEDEPGPVESDQVVGIPQGYQLNGAIKTAERHVAAKKLVHGGRALMAWCVGNAKTVMQGNAVTITKQASGVGKIDLLMALFDAVYLMALNPEAKAGPAIYSLELG</sequence>
<protein>
    <submittedName>
        <fullName evidence="2">Terminase</fullName>
    </submittedName>
</protein>